<dbReference type="RefSeq" id="WP_075276446.1">
    <property type="nucleotide sequence ID" value="NZ_CP016908.1"/>
</dbReference>
<accession>A0A1L6MWK5</accession>
<dbReference type="EMBL" id="CP016908">
    <property type="protein sequence ID" value="APR99797.1"/>
    <property type="molecule type" value="Genomic_DNA"/>
</dbReference>
<sequence>MLNPCLLEKDREIAIAFVGALGRTLETEPEPIEELFQRIAYVAPVEMSGALIDLTWEVGIHPVIAKTAAHLSALMDAALEGVSSSGRIDPLLGDRVHSSQMRHPKATEMLFKPLHTALLAFVQQRAHAAYALTKGTMQEMTGVVGVLCSISPPRKRRKKIERKGGICCYARYPRSASLSEAWFP</sequence>
<dbReference type="Proteomes" id="UP000185544">
    <property type="component" value="Chromosome"/>
</dbReference>
<evidence type="ECO:0000313" key="2">
    <source>
        <dbReference type="Proteomes" id="UP000185544"/>
    </source>
</evidence>
<evidence type="ECO:0000313" key="1">
    <source>
        <dbReference type="EMBL" id="APR99797.1"/>
    </source>
</evidence>
<reference evidence="1 2" key="1">
    <citation type="submission" date="2016-08" db="EMBL/GenBank/DDBJ databases">
        <title>Identification and validation of antigenic proteins from Pajaroellobacter abortibovis using de-novo genome sequence assembly and reverse vaccinology.</title>
        <authorList>
            <person name="Welly B.T."/>
            <person name="Miller M.R."/>
            <person name="Stott J.L."/>
            <person name="Blanchard M.T."/>
            <person name="Islas-Trejo A.D."/>
            <person name="O'Rourke S.M."/>
            <person name="Young A.E."/>
            <person name="Medrano J.F."/>
            <person name="Van Eenennaam A.L."/>
        </authorList>
    </citation>
    <scope>NUCLEOTIDE SEQUENCE [LARGE SCALE GENOMIC DNA]</scope>
    <source>
        <strain evidence="1 2">BTF92-0548A/99-0131</strain>
    </source>
</reference>
<protein>
    <submittedName>
        <fullName evidence="1">Uncharacterized protein</fullName>
    </submittedName>
</protein>
<gene>
    <name evidence="1" type="ORF">BCY86_03230</name>
</gene>
<name>A0A1L6MWK5_9BACT</name>
<dbReference type="KEGG" id="pabo:BCY86_03230"/>
<keyword evidence="2" id="KW-1185">Reference proteome</keyword>
<dbReference type="AlphaFoldDB" id="A0A1L6MWK5"/>
<organism evidence="1 2">
    <name type="scientific">Pajaroellobacter abortibovis</name>
    <dbReference type="NCBI Taxonomy" id="1882918"/>
    <lineage>
        <taxon>Bacteria</taxon>
        <taxon>Pseudomonadati</taxon>
        <taxon>Myxococcota</taxon>
        <taxon>Polyangia</taxon>
        <taxon>Polyangiales</taxon>
        <taxon>Polyangiaceae</taxon>
    </lineage>
</organism>
<proteinExistence type="predicted"/>
<dbReference type="STRING" id="1882918.BCY86_03230"/>